<evidence type="ECO:0000313" key="2">
    <source>
        <dbReference type="EMBL" id="KRX39101.1"/>
    </source>
</evidence>
<evidence type="ECO:0000313" key="1">
    <source>
        <dbReference type="EMBL" id="KRX39090.1"/>
    </source>
</evidence>
<gene>
    <name evidence="1" type="ORF">T05_11398</name>
    <name evidence="2" type="ORF">T05_1921</name>
</gene>
<reference evidence="1 3" key="1">
    <citation type="submission" date="2015-01" db="EMBL/GenBank/DDBJ databases">
        <title>Evolution of Trichinella species and genotypes.</title>
        <authorList>
            <person name="Korhonen P.K."/>
            <person name="Edoardo P."/>
            <person name="Giuseppe L.R."/>
            <person name="Gasser R.B."/>
        </authorList>
    </citation>
    <scope>NUCLEOTIDE SEQUENCE [LARGE SCALE GENOMIC DNA]</scope>
    <source>
        <strain evidence="1">ISS417</strain>
    </source>
</reference>
<dbReference type="Proteomes" id="UP000055048">
    <property type="component" value="Unassembled WGS sequence"/>
</dbReference>
<sequence>MDERFADKRTSASVKSVNNVSYDSFCECNLQFIQVLAIPAAVELEAAIAAAAAAAAVFAARSAIVVQKR</sequence>
<dbReference type="AlphaFoldDB" id="A0A0V0TJ97"/>
<proteinExistence type="predicted"/>
<evidence type="ECO:0000313" key="3">
    <source>
        <dbReference type="Proteomes" id="UP000055048"/>
    </source>
</evidence>
<protein>
    <submittedName>
        <fullName evidence="1">Uncharacterized protein</fullName>
    </submittedName>
</protein>
<comment type="caution">
    <text evidence="1">The sequence shown here is derived from an EMBL/GenBank/DDBJ whole genome shotgun (WGS) entry which is preliminary data.</text>
</comment>
<accession>A0A0V0TJ97</accession>
<dbReference type="EMBL" id="JYDJ01000244">
    <property type="protein sequence ID" value="KRX39090.1"/>
    <property type="molecule type" value="Genomic_DNA"/>
</dbReference>
<dbReference type="EMBL" id="JYDJ01000244">
    <property type="protein sequence ID" value="KRX39101.1"/>
    <property type="molecule type" value="Genomic_DNA"/>
</dbReference>
<organism evidence="1 3">
    <name type="scientific">Trichinella murrelli</name>
    <dbReference type="NCBI Taxonomy" id="144512"/>
    <lineage>
        <taxon>Eukaryota</taxon>
        <taxon>Metazoa</taxon>
        <taxon>Ecdysozoa</taxon>
        <taxon>Nematoda</taxon>
        <taxon>Enoplea</taxon>
        <taxon>Dorylaimia</taxon>
        <taxon>Trichinellida</taxon>
        <taxon>Trichinellidae</taxon>
        <taxon>Trichinella</taxon>
    </lineage>
</organism>
<keyword evidence="3" id="KW-1185">Reference proteome</keyword>
<name>A0A0V0TJ97_9BILA</name>